<dbReference type="GO" id="GO:1990234">
    <property type="term" value="C:transferase complex"/>
    <property type="evidence" value="ECO:0007669"/>
    <property type="project" value="UniProtKB-ARBA"/>
</dbReference>
<dbReference type="InterPro" id="IPR020472">
    <property type="entry name" value="WD40_PAC1"/>
</dbReference>
<evidence type="ECO:0000259" key="4">
    <source>
        <dbReference type="Pfam" id="PF24883"/>
    </source>
</evidence>
<dbReference type="PROSITE" id="PS50082">
    <property type="entry name" value="WD_REPEATS_2"/>
    <property type="match status" value="13"/>
</dbReference>
<dbReference type="PROSITE" id="PS50294">
    <property type="entry name" value="WD_REPEATS_REGION"/>
    <property type="match status" value="13"/>
</dbReference>
<dbReference type="PANTHER" id="PTHR22847:SF637">
    <property type="entry name" value="WD REPEAT DOMAIN 5B"/>
    <property type="match status" value="1"/>
</dbReference>
<gene>
    <name evidence="5" type="ORF">RDB_LOCUS70333</name>
</gene>
<dbReference type="InterPro" id="IPR019775">
    <property type="entry name" value="WD40_repeat_CS"/>
</dbReference>
<reference evidence="5" key="1">
    <citation type="submission" date="2021-01" db="EMBL/GenBank/DDBJ databases">
        <authorList>
            <person name="Kaushik A."/>
        </authorList>
    </citation>
    <scope>NUCLEOTIDE SEQUENCE</scope>
    <source>
        <strain evidence="5">AG6-10EEA</strain>
    </source>
</reference>
<dbReference type="SUPFAM" id="SSF50978">
    <property type="entry name" value="WD40 repeat-like"/>
    <property type="match status" value="2"/>
</dbReference>
<evidence type="ECO:0000313" key="5">
    <source>
        <dbReference type="EMBL" id="CAE6467361.1"/>
    </source>
</evidence>
<feature type="repeat" description="WD" evidence="3">
    <location>
        <begin position="956"/>
        <end position="988"/>
    </location>
</feature>
<feature type="repeat" description="WD" evidence="3">
    <location>
        <begin position="1085"/>
        <end position="1126"/>
    </location>
</feature>
<evidence type="ECO:0000256" key="2">
    <source>
        <dbReference type="ARBA" id="ARBA00022737"/>
    </source>
</evidence>
<dbReference type="Pfam" id="PF00400">
    <property type="entry name" value="WD40"/>
    <property type="match status" value="13"/>
</dbReference>
<feature type="repeat" description="WD" evidence="3">
    <location>
        <begin position="870"/>
        <end position="911"/>
    </location>
</feature>
<dbReference type="Proteomes" id="UP000663853">
    <property type="component" value="Unassembled WGS sequence"/>
</dbReference>
<dbReference type="InterPro" id="IPR001632">
    <property type="entry name" value="WD40_G-protein_beta-like"/>
</dbReference>
<keyword evidence="1 3" id="KW-0853">WD repeat</keyword>
<dbReference type="GO" id="GO:0005634">
    <property type="term" value="C:nucleus"/>
    <property type="evidence" value="ECO:0007669"/>
    <property type="project" value="TreeGrafter"/>
</dbReference>
<comment type="caution">
    <text evidence="5">The sequence shown here is derived from an EMBL/GenBank/DDBJ whole genome shotgun (WGS) entry which is preliminary data.</text>
</comment>
<feature type="repeat" description="WD" evidence="3">
    <location>
        <begin position="827"/>
        <end position="868"/>
    </location>
</feature>
<evidence type="ECO:0000313" key="6">
    <source>
        <dbReference type="Proteomes" id="UP000663853"/>
    </source>
</evidence>
<keyword evidence="2" id="KW-0677">Repeat</keyword>
<feature type="repeat" description="WD" evidence="3">
    <location>
        <begin position="1128"/>
        <end position="1169"/>
    </location>
</feature>
<dbReference type="InterPro" id="IPR001680">
    <property type="entry name" value="WD40_rpt"/>
</dbReference>
<dbReference type="SMART" id="SM00320">
    <property type="entry name" value="WD40"/>
    <property type="match status" value="14"/>
</dbReference>
<feature type="repeat" description="WD" evidence="3">
    <location>
        <begin position="1171"/>
        <end position="1212"/>
    </location>
</feature>
<evidence type="ECO:0000256" key="3">
    <source>
        <dbReference type="PROSITE-ProRule" id="PRU00221"/>
    </source>
</evidence>
<dbReference type="PRINTS" id="PR00320">
    <property type="entry name" value="GPROTEINBRPT"/>
</dbReference>
<accession>A0A8H3BUG0</accession>
<sequence>MSFRHKFHEIKRRTKAKINGAFRTRDTTHTPSPKNPIFTPHQLVQYRDENKKEQYISPPATPLIPDAASVISQDSPSGSWTYLKTFLRVLEPAVGIFEPLYTIAKELVQYIEIYEEAAKGRKEYELLRVELESLFKDLRAHCTQSASPAMTATDDVDAVLACYRKIQGHLQRLSLNANMSMWKIADEQAAAGHSYRMSCRVDRLSPSLSARYNSAQALDLNRGECIPGTRKGVLEHIADWVHNTNTGSTYWLNGMAGTGKTTIAYSTCATLDADQKLVASFFCSRQLPECRNTNLIVPTIAYQIARFSHPFQSSLSRILEQDPDVHTSLPHIQFEELIAKPLAEVSATLPTGMVVVIDALDECDNKEGISRILEVLLAKTSSLPIKFFISSRPEPEIREHLAKQSLDQHGAQLVLHELDNVIVRADIERYLRSALELVRPSELQIASLVEQSGILFIYAATMVRYIGPNNPRRNPNARLEALLSSSTKTGSNRNKEIDSLYTLILDAAFNNQDLEDEEQDEIRLVLNTVLCTQEPLTVEALAKLLKLGDANRVSSALQPLWSVLHICEESDLVTTFHASFPEYMFDAARSKEYSCDAMACHHTLSQLCFDCIHRAPGFNICGLESSFVPDSNVPDLETRVRNMIPTELFYACQHWAAHLNYVGHSPDLLRRLESFLSTRLLMWMEVMNLKNSIHAGAKAVQMAESWATRCQSSTELTSLAHDAWRFTATFAMNPVSQSTPHIYVSMLPFWHESSPVFKRYSQCMRSMIKAGGPAISRRRRSLLATWSFENKVASTAFSPDGTSIALAVGNTVVLIDASNGRKLFDPLEGHTREVMSVEFSPDGTRIVSASYDKTIRVWDAQNGAPILGPLKGHYWHVTSAGFSPDGTRIVSGSDDKTICVWDAQTGQMVLGPLKGHTNNVTSVQFSPDGTRIVSSSYDKTIRIWDAKTGAALLDPLEGHSHKVTSAKFSPDGNYIVSGSADAAVFVWNALSGKIYLGPLKGHTDQVATVAFAAHGTRIISGSLDGTIHVRDAQSGELILGPLMGHTAWVRSVSPSPDGTRIISGSGDGTVCVWDAQNPEICLGGLDGHNGSITSVVFSHDGTRIVSGSNDKTIRVWEAQTGEMVLGPLKGHNSFIRSIDISKDGTRIISGAADAAICVWDAQTGDLVLGPLKKHTAWVRSVRFSPDGTRFVSASHDETICFWDARNGGMLLGPLKGHTHRVYSAEWSPDGTHVVSGSADATICVWDAQTGKVVLGPLKGHTDSVTSVMYSPDGALILSGSVDKTIRLWDSKTGDTMLTSHSGHSDAITAVSFSPDGTRIASASNDKHVGCWTVQNGELIPSLLSGHKGPVMSVAFSPDGTRIVSGSSDKAIRVHDIETLCLPEQTCPSPTLKWQLNDDGWVTDEYSRLLIWVPRDLHNTLMHPNTKLLISIEGYVHLDFEHANFGDSWTKCYAPLL</sequence>
<feature type="domain" description="Nephrocystin 3-like N-terminal" evidence="4">
    <location>
        <begin position="234"/>
        <end position="392"/>
    </location>
</feature>
<organism evidence="5 6">
    <name type="scientific">Rhizoctonia solani</name>
    <dbReference type="NCBI Taxonomy" id="456999"/>
    <lineage>
        <taxon>Eukaryota</taxon>
        <taxon>Fungi</taxon>
        <taxon>Dikarya</taxon>
        <taxon>Basidiomycota</taxon>
        <taxon>Agaricomycotina</taxon>
        <taxon>Agaricomycetes</taxon>
        <taxon>Cantharellales</taxon>
        <taxon>Ceratobasidiaceae</taxon>
        <taxon>Rhizoctonia</taxon>
    </lineage>
</organism>
<dbReference type="PANTHER" id="PTHR22847">
    <property type="entry name" value="WD40 REPEAT PROTEIN"/>
    <property type="match status" value="1"/>
</dbReference>
<feature type="repeat" description="WD" evidence="3">
    <location>
        <begin position="1214"/>
        <end position="1255"/>
    </location>
</feature>
<dbReference type="InterPro" id="IPR056884">
    <property type="entry name" value="NPHP3-like_N"/>
</dbReference>
<dbReference type="InterPro" id="IPR027417">
    <property type="entry name" value="P-loop_NTPase"/>
</dbReference>
<protein>
    <recommendedName>
        <fullName evidence="4">Nephrocystin 3-like N-terminal domain-containing protein</fullName>
    </recommendedName>
</protein>
<feature type="repeat" description="WD" evidence="3">
    <location>
        <begin position="1343"/>
        <end position="1378"/>
    </location>
</feature>
<feature type="repeat" description="WD" evidence="3">
    <location>
        <begin position="999"/>
        <end position="1040"/>
    </location>
</feature>
<evidence type="ECO:0000256" key="1">
    <source>
        <dbReference type="ARBA" id="ARBA00022574"/>
    </source>
</evidence>
<dbReference type="InterPro" id="IPR015943">
    <property type="entry name" value="WD40/YVTN_repeat-like_dom_sf"/>
</dbReference>
<dbReference type="PRINTS" id="PR00319">
    <property type="entry name" value="GPROTEINB"/>
</dbReference>
<proteinExistence type="predicted"/>
<name>A0A8H3BUG0_9AGAM</name>
<dbReference type="CDD" id="cd00200">
    <property type="entry name" value="WD40"/>
    <property type="match status" value="2"/>
</dbReference>
<dbReference type="EMBL" id="CAJMXA010001665">
    <property type="protein sequence ID" value="CAE6467361.1"/>
    <property type="molecule type" value="Genomic_DNA"/>
</dbReference>
<dbReference type="PROSITE" id="PS00678">
    <property type="entry name" value="WD_REPEATS_1"/>
    <property type="match status" value="8"/>
</dbReference>
<dbReference type="InterPro" id="IPR036322">
    <property type="entry name" value="WD40_repeat_dom_sf"/>
</dbReference>
<feature type="repeat" description="WD" evidence="3">
    <location>
        <begin position="1257"/>
        <end position="1298"/>
    </location>
</feature>
<dbReference type="Pfam" id="PF24883">
    <property type="entry name" value="NPHP3_N"/>
    <property type="match status" value="1"/>
</dbReference>
<feature type="repeat" description="WD" evidence="3">
    <location>
        <begin position="1042"/>
        <end position="1077"/>
    </location>
</feature>
<feature type="repeat" description="WD" evidence="3">
    <location>
        <begin position="1300"/>
        <end position="1341"/>
    </location>
</feature>
<dbReference type="Gene3D" id="3.40.50.300">
    <property type="entry name" value="P-loop containing nucleotide triphosphate hydrolases"/>
    <property type="match status" value="1"/>
</dbReference>
<feature type="repeat" description="WD" evidence="3">
    <location>
        <begin position="913"/>
        <end position="954"/>
    </location>
</feature>
<dbReference type="Gene3D" id="2.130.10.10">
    <property type="entry name" value="YVTN repeat-like/Quinoprotein amine dehydrogenase"/>
    <property type="match status" value="6"/>
</dbReference>
<dbReference type="SUPFAM" id="SSF52540">
    <property type="entry name" value="P-loop containing nucleoside triphosphate hydrolases"/>
    <property type="match status" value="1"/>
</dbReference>